<protein>
    <submittedName>
        <fullName evidence="2">Uncharacterized protein</fullName>
    </submittedName>
</protein>
<accession>A0A0M3HQE8</accession>
<dbReference type="Proteomes" id="UP000036681">
    <property type="component" value="Unplaced"/>
</dbReference>
<sequence>MDLIVVVVTSGASTDPVQVLPQSGFRGGTVRGVAGVAPRMGGACANKDAPQEASVHFNSPSKPQLHSWNARRDVALRRQSLTCISVQVRLPVLVCLLSIRLEELKKQLLGRPKCCKCQGYLSFLSSVRRQRLKVFMDQLSWGTC</sequence>
<reference evidence="2" key="1">
    <citation type="submission" date="2017-02" db="UniProtKB">
        <authorList>
            <consortium name="WormBaseParasite"/>
        </authorList>
    </citation>
    <scope>IDENTIFICATION</scope>
</reference>
<dbReference type="WBParaSite" id="ALUE_0000431701-mRNA-1">
    <property type="protein sequence ID" value="ALUE_0000431701-mRNA-1"/>
    <property type="gene ID" value="ALUE_0000431701"/>
</dbReference>
<evidence type="ECO:0000313" key="2">
    <source>
        <dbReference type="WBParaSite" id="ALUE_0000431701-mRNA-1"/>
    </source>
</evidence>
<evidence type="ECO:0000313" key="1">
    <source>
        <dbReference type="Proteomes" id="UP000036681"/>
    </source>
</evidence>
<keyword evidence="1" id="KW-1185">Reference proteome</keyword>
<proteinExistence type="predicted"/>
<organism evidence="1 2">
    <name type="scientific">Ascaris lumbricoides</name>
    <name type="common">Giant roundworm</name>
    <dbReference type="NCBI Taxonomy" id="6252"/>
    <lineage>
        <taxon>Eukaryota</taxon>
        <taxon>Metazoa</taxon>
        <taxon>Ecdysozoa</taxon>
        <taxon>Nematoda</taxon>
        <taxon>Chromadorea</taxon>
        <taxon>Rhabditida</taxon>
        <taxon>Spirurina</taxon>
        <taxon>Ascaridomorpha</taxon>
        <taxon>Ascaridoidea</taxon>
        <taxon>Ascarididae</taxon>
        <taxon>Ascaris</taxon>
    </lineage>
</organism>
<name>A0A0M3HQE8_ASCLU</name>
<dbReference type="AlphaFoldDB" id="A0A0M3HQE8"/>